<dbReference type="GO" id="GO:0015074">
    <property type="term" value="P:DNA integration"/>
    <property type="evidence" value="ECO:0007669"/>
    <property type="project" value="InterPro"/>
</dbReference>
<dbReference type="EMBL" id="SMYO01000017">
    <property type="protein sequence ID" value="TDK58179.1"/>
    <property type="molecule type" value="Genomic_DNA"/>
</dbReference>
<comment type="caution">
    <text evidence="4">The sequence shown here is derived from an EMBL/GenBank/DDBJ whole genome shotgun (WGS) entry which is preliminary data.</text>
</comment>
<dbReference type="Proteomes" id="UP000295132">
    <property type="component" value="Unassembled WGS sequence"/>
</dbReference>
<evidence type="ECO:0000256" key="2">
    <source>
        <dbReference type="SAM" id="Coils"/>
    </source>
</evidence>
<dbReference type="InterPro" id="IPR011010">
    <property type="entry name" value="DNA_brk_join_enz"/>
</dbReference>
<dbReference type="RefSeq" id="WP_133339048.1">
    <property type="nucleotide sequence ID" value="NZ_SMYO01000017.1"/>
</dbReference>
<dbReference type="GO" id="GO:0006310">
    <property type="term" value="P:DNA recombination"/>
    <property type="evidence" value="ECO:0007669"/>
    <property type="project" value="UniProtKB-KW"/>
</dbReference>
<name>A0A4R5VJW4_9BACI</name>
<feature type="coiled-coil region" evidence="2">
    <location>
        <begin position="667"/>
        <end position="694"/>
    </location>
</feature>
<dbReference type="InterPro" id="IPR013762">
    <property type="entry name" value="Integrase-like_cat_sf"/>
</dbReference>
<keyword evidence="2" id="KW-0175">Coiled coil</keyword>
<evidence type="ECO:0000259" key="3">
    <source>
        <dbReference type="PROSITE" id="PS51898"/>
    </source>
</evidence>
<reference evidence="4 5" key="1">
    <citation type="submission" date="2019-03" db="EMBL/GenBank/DDBJ databases">
        <title>Bacillus niacini sp. nov. a Nicotinate-Metabolizing Mesophile Isolated from Soil.</title>
        <authorList>
            <person name="Zhang G."/>
        </authorList>
    </citation>
    <scope>NUCLEOTIDE SEQUENCE [LARGE SCALE GENOMIC DNA]</scope>
    <source>
        <strain evidence="4 5">WN066</strain>
    </source>
</reference>
<feature type="domain" description="Tyr recombinase" evidence="3">
    <location>
        <begin position="371"/>
        <end position="578"/>
    </location>
</feature>
<dbReference type="AlphaFoldDB" id="A0A4R5VJW4"/>
<dbReference type="CDD" id="cd00397">
    <property type="entry name" value="DNA_BRE_C"/>
    <property type="match status" value="1"/>
</dbReference>
<protein>
    <submittedName>
        <fullName evidence="4">Site-specific integrase</fullName>
    </submittedName>
</protein>
<proteinExistence type="predicted"/>
<evidence type="ECO:0000256" key="1">
    <source>
        <dbReference type="ARBA" id="ARBA00023172"/>
    </source>
</evidence>
<dbReference type="InterPro" id="IPR002104">
    <property type="entry name" value="Integrase_catalytic"/>
</dbReference>
<dbReference type="SUPFAM" id="SSF56349">
    <property type="entry name" value="DNA breaking-rejoining enzymes"/>
    <property type="match status" value="1"/>
</dbReference>
<evidence type="ECO:0000313" key="4">
    <source>
        <dbReference type="EMBL" id="TDK58179.1"/>
    </source>
</evidence>
<gene>
    <name evidence="4" type="ORF">E2K98_24850</name>
</gene>
<dbReference type="GO" id="GO:0003677">
    <property type="term" value="F:DNA binding"/>
    <property type="evidence" value="ECO:0007669"/>
    <property type="project" value="InterPro"/>
</dbReference>
<evidence type="ECO:0000313" key="5">
    <source>
        <dbReference type="Proteomes" id="UP000295132"/>
    </source>
</evidence>
<dbReference type="PROSITE" id="PS51898">
    <property type="entry name" value="TYR_RECOMBINASE"/>
    <property type="match status" value="1"/>
</dbReference>
<sequence>MSVLIDKPQSPFYEQLLGRVDKQLLHLQDTRGLFLLDKVHETNLKYYMNQVIDKPWNNHFLLSIFVYVEKNSDVKTISNFLDRLNPRFKNLFEVFQINNIIEFDVQTHMYEYLKGTVYREHSNNMRKELLTWYCSNEYAVKKWVKSKLNNKQQIHFKQFLFPTPAYDSRDFTFTKSAKEQAQSTRKSETDAIVPLLPQIRAEGHFRWNQLKRLRQAFLKACEQAKSTNCGLPLEFHYDEPERVGERFYFRLWDKASFVLNHQEQFPASSLKSAYKRTGAYSNENNHYFVEFVKAERLDDDEEAEGLWFMELFEKDVIRMWYQNATDEEIKQKRELLYSWGYGEESLGENPMPFNSRHKGIITSSTFVSRNKDISEGTLFDVEPLYAAVTFGLLAVDIFTTTGARLNELLQISNTKECIRRVKVENKFKFSFYAIPKGRDELEPFYISEQTMKIIQLVAKLLKEHYGTEKIPSVKYRYSRSHLFPNPKPYFFQYYQSAFQNHAIFSCLRFLLHGLNFETQEGEPVVIKTHLLRHAFATEAVQRQGLPIDIVAKILHQRDTGVTEYYSEPTPSQVAQSVSDLHDVISDYVDLDEAVLRSPEELEKELEEYKQQVGVFNNVLGGTCVTAFVCPTKMQCLGCQAKVPQPEKKHELDEVIELSKDMEKRFTVMNLSVEVKKAKAMRKHARNELKEIELIEKYREEQKYEPQIQFDK</sequence>
<keyword evidence="1" id="KW-0233">DNA recombination</keyword>
<accession>A0A4R5VJW4</accession>
<organism evidence="4 5">
    <name type="scientific">Bacillus salipaludis</name>
    <dbReference type="NCBI Taxonomy" id="2547811"/>
    <lineage>
        <taxon>Bacteria</taxon>
        <taxon>Bacillati</taxon>
        <taxon>Bacillota</taxon>
        <taxon>Bacilli</taxon>
        <taxon>Bacillales</taxon>
        <taxon>Bacillaceae</taxon>
        <taxon>Bacillus</taxon>
    </lineage>
</organism>
<dbReference type="Gene3D" id="1.10.443.10">
    <property type="entry name" value="Intergrase catalytic core"/>
    <property type="match status" value="1"/>
</dbReference>